<proteinExistence type="predicted"/>
<protein>
    <submittedName>
        <fullName evidence="1">Uncharacterized protein</fullName>
    </submittedName>
</protein>
<dbReference type="EMBL" id="JAJSOF020000038">
    <property type="protein sequence ID" value="KAJ4427337.1"/>
    <property type="molecule type" value="Genomic_DNA"/>
</dbReference>
<dbReference type="Proteomes" id="UP001148838">
    <property type="component" value="Unassembled WGS sequence"/>
</dbReference>
<accession>A0ABQ8S091</accession>
<sequence>MLSDNLMQQGSRYLRKMAAQLRNREATVLHNALPHQLNTIIIDEGRSPTALFIMDTLTTFGKLPTPATHHSITHDVRPIDLTELPMNFNWRNALCIKELYHRPNLAGGGRRNELPFRATAATLLAPGEKIGKLTLWMRLVLYSQSILNRWKNYFGQLLNGHRPNRNDRDEIQIQTAEPFIPESTLSDVEITIENLKKYKSPGYGERVKTITYVFVDNNFDGQHGHGAFDLCCGMLRYATDDNKYPAYDLPAQNTVRKILVAHRSYRSPSIATTFKLYSTRSQFKVCHGLLYVVMWLEFNLPTLPQRRITYVPEKFPGKYGVHSESWKRNILKKAKIKGTEHVTYSGEVAERRTGEDCSSICVKSELSLFRVTAALRLAQACQMMPTGASARFRVQESLSALQRKGKRQSKEVVYAAWSSYIQGWPALIQ</sequence>
<gene>
    <name evidence="1" type="ORF">ANN_24957</name>
</gene>
<reference evidence="1 2" key="1">
    <citation type="journal article" date="2022" name="Allergy">
        <title>Genome assembly and annotation of Periplaneta americana reveal a comprehensive cockroach allergen profile.</title>
        <authorList>
            <person name="Wang L."/>
            <person name="Xiong Q."/>
            <person name="Saelim N."/>
            <person name="Wang L."/>
            <person name="Nong W."/>
            <person name="Wan A.T."/>
            <person name="Shi M."/>
            <person name="Liu X."/>
            <person name="Cao Q."/>
            <person name="Hui J.H.L."/>
            <person name="Sookrung N."/>
            <person name="Leung T.F."/>
            <person name="Tungtrongchitr A."/>
            <person name="Tsui S.K.W."/>
        </authorList>
    </citation>
    <scope>NUCLEOTIDE SEQUENCE [LARGE SCALE GENOMIC DNA]</scope>
    <source>
        <strain evidence="1">PWHHKU_190912</strain>
    </source>
</reference>
<name>A0ABQ8S091_PERAM</name>
<evidence type="ECO:0000313" key="1">
    <source>
        <dbReference type="EMBL" id="KAJ4427337.1"/>
    </source>
</evidence>
<keyword evidence="2" id="KW-1185">Reference proteome</keyword>
<organism evidence="1 2">
    <name type="scientific">Periplaneta americana</name>
    <name type="common">American cockroach</name>
    <name type="synonym">Blatta americana</name>
    <dbReference type="NCBI Taxonomy" id="6978"/>
    <lineage>
        <taxon>Eukaryota</taxon>
        <taxon>Metazoa</taxon>
        <taxon>Ecdysozoa</taxon>
        <taxon>Arthropoda</taxon>
        <taxon>Hexapoda</taxon>
        <taxon>Insecta</taxon>
        <taxon>Pterygota</taxon>
        <taxon>Neoptera</taxon>
        <taxon>Polyneoptera</taxon>
        <taxon>Dictyoptera</taxon>
        <taxon>Blattodea</taxon>
        <taxon>Blattoidea</taxon>
        <taxon>Blattidae</taxon>
        <taxon>Blattinae</taxon>
        <taxon>Periplaneta</taxon>
    </lineage>
</organism>
<comment type="caution">
    <text evidence="1">The sequence shown here is derived from an EMBL/GenBank/DDBJ whole genome shotgun (WGS) entry which is preliminary data.</text>
</comment>
<evidence type="ECO:0000313" key="2">
    <source>
        <dbReference type="Proteomes" id="UP001148838"/>
    </source>
</evidence>